<gene>
    <name evidence="7" type="primary">nfsB</name>
    <name evidence="7" type="ORF">ACFP73_01620</name>
</gene>
<evidence type="ECO:0000256" key="3">
    <source>
        <dbReference type="ARBA" id="ARBA00022630"/>
    </source>
</evidence>
<evidence type="ECO:0000256" key="2">
    <source>
        <dbReference type="ARBA" id="ARBA00007118"/>
    </source>
</evidence>
<accession>A0ABW1VJW7</accession>
<evidence type="ECO:0000313" key="7">
    <source>
        <dbReference type="EMBL" id="MFC6360808.1"/>
    </source>
</evidence>
<dbReference type="InterPro" id="IPR029479">
    <property type="entry name" value="Nitroreductase"/>
</dbReference>
<keyword evidence="5 7" id="KW-0560">Oxidoreductase</keyword>
<comment type="cofactor">
    <cofactor evidence="1">
        <name>FMN</name>
        <dbReference type="ChEBI" id="CHEBI:58210"/>
    </cofactor>
</comment>
<protein>
    <submittedName>
        <fullName evidence="7">Oxygen-insensitive NAD(P)H nitroreductase</fullName>
        <ecNumber evidence="7">1.5.1.34</ecNumber>
    </submittedName>
</protein>
<name>A0ABW1VJW7_9GAMM</name>
<proteinExistence type="inferred from homology"/>
<evidence type="ECO:0000256" key="1">
    <source>
        <dbReference type="ARBA" id="ARBA00001917"/>
    </source>
</evidence>
<sequence>MNIVEVAKQRYTTKAYDPQKKLTAEQQQQLLDLLRNSPSSLNLQPWHFFAVTSDEGKAKILPAIREFNLPRVRDAAMVVVFASADRLDDAHLAAVHARETADGRFKDDASAAANDNGRRQYIAAFGGDEQNVRHWLERQAYISLGFLLLGAAALDLNATPIEGFDPQKMDELLGLKAKGMHSLVVASIGFNSEKDFNATLPKSRFSEQQVITRL</sequence>
<dbReference type="Gene3D" id="3.40.109.10">
    <property type="entry name" value="NADH Oxidase"/>
    <property type="match status" value="1"/>
</dbReference>
<comment type="similarity">
    <text evidence="2">Belongs to the nitroreductase family.</text>
</comment>
<dbReference type="EC" id="1.5.1.34" evidence="7"/>
<keyword evidence="4" id="KW-0288">FMN</keyword>
<dbReference type="NCBIfam" id="NF008275">
    <property type="entry name" value="PRK11053.1"/>
    <property type="match status" value="1"/>
</dbReference>
<dbReference type="GO" id="GO:0004155">
    <property type="term" value="F:6,7-dihydropteridine reductase activity"/>
    <property type="evidence" value="ECO:0007669"/>
    <property type="project" value="UniProtKB-EC"/>
</dbReference>
<evidence type="ECO:0000313" key="8">
    <source>
        <dbReference type="Proteomes" id="UP001596215"/>
    </source>
</evidence>
<dbReference type="Pfam" id="PF00881">
    <property type="entry name" value="Nitroreductase"/>
    <property type="match status" value="1"/>
</dbReference>
<dbReference type="Proteomes" id="UP001596215">
    <property type="component" value="Unassembled WGS sequence"/>
</dbReference>
<reference evidence="8" key="1">
    <citation type="journal article" date="2019" name="Int. J. Syst. Evol. Microbiol.">
        <title>The Global Catalogue of Microorganisms (GCM) 10K type strain sequencing project: providing services to taxonomists for standard genome sequencing and annotation.</title>
        <authorList>
            <consortium name="The Broad Institute Genomics Platform"/>
            <consortium name="The Broad Institute Genome Sequencing Center for Infectious Disease"/>
            <person name="Wu L."/>
            <person name="Ma J."/>
        </authorList>
    </citation>
    <scope>NUCLEOTIDE SEQUENCE [LARGE SCALE GENOMIC DNA]</scope>
    <source>
        <strain evidence="8">CGMCC 4.1530</strain>
    </source>
</reference>
<dbReference type="InterPro" id="IPR000415">
    <property type="entry name" value="Nitroreductase-like"/>
</dbReference>
<evidence type="ECO:0000256" key="4">
    <source>
        <dbReference type="ARBA" id="ARBA00022643"/>
    </source>
</evidence>
<comment type="caution">
    <text evidence="7">The sequence shown here is derived from an EMBL/GenBank/DDBJ whole genome shotgun (WGS) entry which is preliminary data.</text>
</comment>
<keyword evidence="8" id="KW-1185">Reference proteome</keyword>
<keyword evidence="3" id="KW-0285">Flavoprotein</keyword>
<feature type="domain" description="Nitroreductase" evidence="6">
    <location>
        <begin position="8"/>
        <end position="185"/>
    </location>
</feature>
<dbReference type="PANTHER" id="PTHR43673:SF2">
    <property type="entry name" value="NITROREDUCTASE"/>
    <property type="match status" value="1"/>
</dbReference>
<dbReference type="SUPFAM" id="SSF55469">
    <property type="entry name" value="FMN-dependent nitroreductase-like"/>
    <property type="match status" value="1"/>
</dbReference>
<evidence type="ECO:0000256" key="5">
    <source>
        <dbReference type="ARBA" id="ARBA00023002"/>
    </source>
</evidence>
<evidence type="ECO:0000259" key="6">
    <source>
        <dbReference type="Pfam" id="PF00881"/>
    </source>
</evidence>
<dbReference type="PANTHER" id="PTHR43673">
    <property type="entry name" value="NAD(P)H NITROREDUCTASE YDGI-RELATED"/>
    <property type="match status" value="1"/>
</dbReference>
<organism evidence="7 8">
    <name type="scientific">Tatumella punctata</name>
    <dbReference type="NCBI Taxonomy" id="399969"/>
    <lineage>
        <taxon>Bacteria</taxon>
        <taxon>Pseudomonadati</taxon>
        <taxon>Pseudomonadota</taxon>
        <taxon>Gammaproteobacteria</taxon>
        <taxon>Enterobacterales</taxon>
        <taxon>Erwiniaceae</taxon>
        <taxon>Tatumella</taxon>
    </lineage>
</organism>
<dbReference type="RefSeq" id="WP_212706901.1">
    <property type="nucleotide sequence ID" value="NZ_BAAAFW010000059.1"/>
</dbReference>
<dbReference type="EMBL" id="JBHSUC010000001">
    <property type="protein sequence ID" value="MFC6360808.1"/>
    <property type="molecule type" value="Genomic_DNA"/>
</dbReference>